<dbReference type="AlphaFoldDB" id="G7LBL0"/>
<feature type="transmembrane region" description="Helical" evidence="6">
    <location>
        <begin position="135"/>
        <end position="155"/>
    </location>
</feature>
<gene>
    <name evidence="10" type="primary">11428777</name>
    <name evidence="8" type="ordered locus">MTR_8g006120</name>
    <name evidence="9" type="ORF">MtrunA17_Chr8g0334771</name>
</gene>
<reference evidence="8 11" key="1">
    <citation type="journal article" date="2011" name="Nature">
        <title>The Medicago genome provides insight into the evolution of rhizobial symbioses.</title>
        <authorList>
            <person name="Young N.D."/>
            <person name="Debelle F."/>
            <person name="Oldroyd G.E."/>
            <person name="Geurts R."/>
            <person name="Cannon S.B."/>
            <person name="Udvardi M.K."/>
            <person name="Benedito V.A."/>
            <person name="Mayer K.F."/>
            <person name="Gouzy J."/>
            <person name="Schoof H."/>
            <person name="Van de Peer Y."/>
            <person name="Proost S."/>
            <person name="Cook D.R."/>
            <person name="Meyers B.C."/>
            <person name="Spannagl M."/>
            <person name="Cheung F."/>
            <person name="De Mita S."/>
            <person name="Krishnakumar V."/>
            <person name="Gundlach H."/>
            <person name="Zhou S."/>
            <person name="Mudge J."/>
            <person name="Bharti A.K."/>
            <person name="Murray J.D."/>
            <person name="Naoumkina M.A."/>
            <person name="Rosen B."/>
            <person name="Silverstein K.A."/>
            <person name="Tang H."/>
            <person name="Rombauts S."/>
            <person name="Zhao P.X."/>
            <person name="Zhou P."/>
            <person name="Barbe V."/>
            <person name="Bardou P."/>
            <person name="Bechner M."/>
            <person name="Bellec A."/>
            <person name="Berger A."/>
            <person name="Berges H."/>
            <person name="Bidwell S."/>
            <person name="Bisseling T."/>
            <person name="Choisne N."/>
            <person name="Couloux A."/>
            <person name="Denny R."/>
            <person name="Deshpande S."/>
            <person name="Dai X."/>
            <person name="Doyle J.J."/>
            <person name="Dudez A.M."/>
            <person name="Farmer A.D."/>
            <person name="Fouteau S."/>
            <person name="Franken C."/>
            <person name="Gibelin C."/>
            <person name="Gish J."/>
            <person name="Goldstein S."/>
            <person name="Gonzalez A.J."/>
            <person name="Green P.J."/>
            <person name="Hallab A."/>
            <person name="Hartog M."/>
            <person name="Hua A."/>
            <person name="Humphray S.J."/>
            <person name="Jeong D.H."/>
            <person name="Jing Y."/>
            <person name="Jocker A."/>
            <person name="Kenton S.M."/>
            <person name="Kim D.J."/>
            <person name="Klee K."/>
            <person name="Lai H."/>
            <person name="Lang C."/>
            <person name="Lin S."/>
            <person name="Macmil S.L."/>
            <person name="Magdelenat G."/>
            <person name="Matthews L."/>
            <person name="McCorrison J."/>
            <person name="Monaghan E.L."/>
            <person name="Mun J.H."/>
            <person name="Najar F.Z."/>
            <person name="Nicholson C."/>
            <person name="Noirot C."/>
            <person name="O'Bleness M."/>
            <person name="Paule C.R."/>
            <person name="Poulain J."/>
            <person name="Prion F."/>
            <person name="Qin B."/>
            <person name="Qu C."/>
            <person name="Retzel E.F."/>
            <person name="Riddle C."/>
            <person name="Sallet E."/>
            <person name="Samain S."/>
            <person name="Samson N."/>
            <person name="Sanders I."/>
            <person name="Saurat O."/>
            <person name="Scarpelli C."/>
            <person name="Schiex T."/>
            <person name="Segurens B."/>
            <person name="Severin A.J."/>
            <person name="Sherrier D.J."/>
            <person name="Shi R."/>
            <person name="Sims S."/>
            <person name="Singer S.R."/>
            <person name="Sinharoy S."/>
            <person name="Sterck L."/>
            <person name="Viollet A."/>
            <person name="Wang B.B."/>
            <person name="Wang K."/>
            <person name="Wang M."/>
            <person name="Wang X."/>
            <person name="Warfsmann J."/>
            <person name="Weissenbach J."/>
            <person name="White D.D."/>
            <person name="White J.D."/>
            <person name="Wiley G.B."/>
            <person name="Wincker P."/>
            <person name="Xing Y."/>
            <person name="Yang L."/>
            <person name="Yao Z."/>
            <person name="Ying F."/>
            <person name="Zhai J."/>
            <person name="Zhou L."/>
            <person name="Zuber A."/>
            <person name="Denarie J."/>
            <person name="Dixon R.A."/>
            <person name="May G.D."/>
            <person name="Schwartz D.C."/>
            <person name="Rogers J."/>
            <person name="Quetier F."/>
            <person name="Town C.D."/>
            <person name="Roe B.A."/>
        </authorList>
    </citation>
    <scope>NUCLEOTIDE SEQUENCE [LARGE SCALE GENOMIC DNA]</scope>
    <source>
        <strain evidence="8">A17</strain>
        <strain evidence="10 11">cv. Jemalong A17</strain>
    </source>
</reference>
<dbReference type="Proteomes" id="UP000002051">
    <property type="component" value="Chromosome 8"/>
</dbReference>
<feature type="transmembrane region" description="Helical" evidence="6">
    <location>
        <begin position="183"/>
        <end position="203"/>
    </location>
</feature>
<dbReference type="EnsemblPlants" id="AET01182">
    <property type="protein sequence ID" value="AET01182"/>
    <property type="gene ID" value="MTR_8g006120"/>
</dbReference>
<feature type="transmembrane region" description="Helical" evidence="6">
    <location>
        <begin position="280"/>
        <end position="298"/>
    </location>
</feature>
<evidence type="ECO:0000313" key="10">
    <source>
        <dbReference type="EnsemblPlants" id="AET01182"/>
    </source>
</evidence>
<feature type="transmembrane region" description="Helical" evidence="6">
    <location>
        <begin position="248"/>
        <end position="268"/>
    </location>
</feature>
<comment type="similarity">
    <text evidence="2 6">Belongs to the drug/metabolite transporter (DMT) superfamily. Plant drug/metabolite exporter (P-DME) (TC 2.A.7.4) family.</text>
</comment>
<feature type="domain" description="EamA" evidence="7">
    <location>
        <begin position="185"/>
        <end position="323"/>
    </location>
</feature>
<evidence type="ECO:0000313" key="11">
    <source>
        <dbReference type="Proteomes" id="UP000002051"/>
    </source>
</evidence>
<dbReference type="PANTHER" id="PTHR31218">
    <property type="entry name" value="WAT1-RELATED PROTEIN"/>
    <property type="match status" value="1"/>
</dbReference>
<dbReference type="InterPro" id="IPR037185">
    <property type="entry name" value="EmrE-like"/>
</dbReference>
<evidence type="ECO:0000259" key="7">
    <source>
        <dbReference type="Pfam" id="PF00892"/>
    </source>
</evidence>
<organism evidence="8 11">
    <name type="scientific">Medicago truncatula</name>
    <name type="common">Barrel medic</name>
    <name type="synonym">Medicago tribuloides</name>
    <dbReference type="NCBI Taxonomy" id="3880"/>
    <lineage>
        <taxon>Eukaryota</taxon>
        <taxon>Viridiplantae</taxon>
        <taxon>Streptophyta</taxon>
        <taxon>Embryophyta</taxon>
        <taxon>Tracheophyta</taxon>
        <taxon>Spermatophyta</taxon>
        <taxon>Magnoliopsida</taxon>
        <taxon>eudicotyledons</taxon>
        <taxon>Gunneridae</taxon>
        <taxon>Pentapetalae</taxon>
        <taxon>rosids</taxon>
        <taxon>fabids</taxon>
        <taxon>Fabales</taxon>
        <taxon>Fabaceae</taxon>
        <taxon>Papilionoideae</taxon>
        <taxon>50 kb inversion clade</taxon>
        <taxon>NPAAA clade</taxon>
        <taxon>Hologalegina</taxon>
        <taxon>IRL clade</taxon>
        <taxon>Trifolieae</taxon>
        <taxon>Medicago</taxon>
    </lineage>
</organism>
<reference evidence="10" key="3">
    <citation type="submission" date="2015-04" db="UniProtKB">
        <authorList>
            <consortium name="EnsemblPlants"/>
        </authorList>
    </citation>
    <scope>IDENTIFICATION</scope>
    <source>
        <strain evidence="10">cv. Jemalong A17</strain>
    </source>
</reference>
<accession>G7LBL0</accession>
<reference evidence="8 11" key="2">
    <citation type="journal article" date="2014" name="BMC Genomics">
        <title>An improved genome release (version Mt4.0) for the model legume Medicago truncatula.</title>
        <authorList>
            <person name="Tang H."/>
            <person name="Krishnakumar V."/>
            <person name="Bidwell S."/>
            <person name="Rosen B."/>
            <person name="Chan A."/>
            <person name="Zhou S."/>
            <person name="Gentzbittel L."/>
            <person name="Childs K.L."/>
            <person name="Yandell M."/>
            <person name="Gundlach H."/>
            <person name="Mayer K.F."/>
            <person name="Schwartz D.C."/>
            <person name="Town C.D."/>
        </authorList>
    </citation>
    <scope>GENOME REANNOTATION</scope>
    <source>
        <strain evidence="10 11">cv. Jemalong A17</strain>
    </source>
</reference>
<evidence type="ECO:0000256" key="4">
    <source>
        <dbReference type="ARBA" id="ARBA00022989"/>
    </source>
</evidence>
<keyword evidence="3 6" id="KW-0812">Transmembrane</keyword>
<dbReference type="Proteomes" id="UP000265566">
    <property type="component" value="Chromosome 8"/>
</dbReference>
<feature type="transmembrane region" description="Helical" evidence="6">
    <location>
        <begin position="304"/>
        <end position="324"/>
    </location>
</feature>
<sequence length="374" mass="41143">MGCLDMEYYLPIMAMVLIEFIYAGLGIGTRIVFLQGLSPRIFVVYRHAIATILLAPVAYFSGRNSGSYSLNLRSFSLLFLTSLIGITLNQNLFFEGIFLASASVASAMSNLVPAVTFVIAAFVGMEKVNIRSMRTIAKIVGTVICISGAVSIALLKGPKLLINAENITSKSIMARLSSNDENWLLGCLCLLGNCVAWSIWLILQVPAYASHPNYLSFTAWMCLMSTFQSTVVTLFVESDLNVWKINSLLQFGCILYAGIMGSAVTFYLQAWCISKRGPLFSAMFNPLFTLIVTVFAILLLHEEIYIGSLIGAIGVIIGLYTVLWGKAEDVAEVKEKTDPKLMIINETEEGNLFINESCEKTYYETVLEEPLLPA</sequence>
<evidence type="ECO:0000256" key="2">
    <source>
        <dbReference type="ARBA" id="ARBA00007635"/>
    </source>
</evidence>
<evidence type="ECO:0000313" key="8">
    <source>
        <dbReference type="EMBL" id="AET01182.2"/>
    </source>
</evidence>
<protein>
    <recommendedName>
        <fullName evidence="6">WAT1-related protein</fullName>
    </recommendedName>
</protein>
<dbReference type="PaxDb" id="3880-AET01182"/>
<evidence type="ECO:0000313" key="9">
    <source>
        <dbReference type="EMBL" id="RHN38582.1"/>
    </source>
</evidence>
<dbReference type="InterPro" id="IPR030184">
    <property type="entry name" value="WAT1-related"/>
</dbReference>
<keyword evidence="11" id="KW-1185">Reference proteome</keyword>
<dbReference type="Pfam" id="PF00892">
    <property type="entry name" value="EamA"/>
    <property type="match status" value="2"/>
</dbReference>
<feature type="domain" description="EamA" evidence="7">
    <location>
        <begin position="12"/>
        <end position="147"/>
    </location>
</feature>
<keyword evidence="5 6" id="KW-0472">Membrane</keyword>
<dbReference type="InterPro" id="IPR000620">
    <property type="entry name" value="EamA_dom"/>
</dbReference>
<dbReference type="eggNOG" id="ENOG502QPWM">
    <property type="taxonomic scope" value="Eukaryota"/>
</dbReference>
<evidence type="ECO:0000256" key="5">
    <source>
        <dbReference type="ARBA" id="ARBA00023136"/>
    </source>
</evidence>
<dbReference type="OrthoDB" id="1728340at2759"/>
<feature type="transmembrane region" description="Helical" evidence="6">
    <location>
        <begin position="12"/>
        <end position="32"/>
    </location>
</feature>
<comment type="subcellular location">
    <subcellularLocation>
        <location evidence="1 6">Membrane</location>
        <topology evidence="1 6">Multi-pass membrane protein</topology>
    </subcellularLocation>
</comment>
<keyword evidence="4 6" id="KW-1133">Transmembrane helix</keyword>
<dbReference type="KEGG" id="mtr:11428777"/>
<feature type="transmembrane region" description="Helical" evidence="6">
    <location>
        <begin position="74"/>
        <end position="92"/>
    </location>
</feature>
<proteinExistence type="inferred from homology"/>
<dbReference type="EMBL" id="CM001224">
    <property type="protein sequence ID" value="AET01182.2"/>
    <property type="molecule type" value="Genomic_DNA"/>
</dbReference>
<dbReference type="GO" id="GO:0005886">
    <property type="term" value="C:plasma membrane"/>
    <property type="evidence" value="ECO:0000318"/>
    <property type="project" value="GO_Central"/>
</dbReference>
<dbReference type="EMBL" id="PSQE01000008">
    <property type="protein sequence ID" value="RHN38582.1"/>
    <property type="molecule type" value="Genomic_DNA"/>
</dbReference>
<evidence type="ECO:0000256" key="3">
    <source>
        <dbReference type="ARBA" id="ARBA00022692"/>
    </source>
</evidence>
<reference evidence="9" key="4">
    <citation type="journal article" date="2018" name="Nat. Plants">
        <title>Whole-genome landscape of Medicago truncatula symbiotic genes.</title>
        <authorList>
            <person name="Pecrix Y."/>
            <person name="Gamas P."/>
            <person name="Carrere S."/>
        </authorList>
    </citation>
    <scope>NUCLEOTIDE SEQUENCE</scope>
    <source>
        <tissue evidence="9">Leaves</tissue>
    </source>
</reference>
<name>G7LBL0_MEDTR</name>
<feature type="transmembrane region" description="Helical" evidence="6">
    <location>
        <begin position="215"/>
        <end position="236"/>
    </location>
</feature>
<dbReference type="GO" id="GO:0022857">
    <property type="term" value="F:transmembrane transporter activity"/>
    <property type="evidence" value="ECO:0007669"/>
    <property type="project" value="InterPro"/>
</dbReference>
<feature type="transmembrane region" description="Helical" evidence="6">
    <location>
        <begin position="98"/>
        <end position="123"/>
    </location>
</feature>
<evidence type="ECO:0000256" key="6">
    <source>
        <dbReference type="RuleBase" id="RU363077"/>
    </source>
</evidence>
<dbReference type="HOGENOM" id="CLU_025359_1_1_1"/>
<accession>A0A0C3XVZ3</accession>
<evidence type="ECO:0000256" key="1">
    <source>
        <dbReference type="ARBA" id="ARBA00004141"/>
    </source>
</evidence>
<feature type="transmembrane region" description="Helical" evidence="6">
    <location>
        <begin position="44"/>
        <end position="62"/>
    </location>
</feature>
<dbReference type="SUPFAM" id="SSF103481">
    <property type="entry name" value="Multidrug resistance efflux transporter EmrE"/>
    <property type="match status" value="2"/>
</dbReference>
<dbReference type="Gramene" id="rna44537">
    <property type="protein sequence ID" value="RHN38582.1"/>
    <property type="gene ID" value="gene44537"/>
</dbReference>